<dbReference type="GO" id="GO:0007017">
    <property type="term" value="P:microtubule-based process"/>
    <property type="evidence" value="ECO:0007669"/>
    <property type="project" value="InterPro"/>
</dbReference>
<keyword evidence="2" id="KW-0812">Transmembrane</keyword>
<dbReference type="Gene3D" id="3.30.740.10">
    <property type="entry name" value="Protein Inhibitor Of Neuronal Nitric Oxide Synthase"/>
    <property type="match status" value="1"/>
</dbReference>
<dbReference type="AlphaFoldDB" id="A0A6P6XUN9"/>
<feature type="compositionally biased region" description="Low complexity" evidence="1">
    <location>
        <begin position="689"/>
        <end position="703"/>
    </location>
</feature>
<feature type="transmembrane region" description="Helical" evidence="2">
    <location>
        <begin position="557"/>
        <end position="584"/>
    </location>
</feature>
<dbReference type="GO" id="GO:0045505">
    <property type="term" value="F:dynein intermediate chain binding"/>
    <property type="evidence" value="ECO:0007669"/>
    <property type="project" value="TreeGrafter"/>
</dbReference>
<dbReference type="OMA" id="AMQSTIH"/>
<name>A0A6P6XUN9_DERPT</name>
<dbReference type="GeneID" id="113791534"/>
<dbReference type="Pfam" id="PF01221">
    <property type="entry name" value="Dynein_light"/>
    <property type="match status" value="1"/>
</dbReference>
<keyword evidence="3" id="KW-1185">Reference proteome</keyword>
<proteinExistence type="predicted"/>
<organism evidence="3 4">
    <name type="scientific">Dermatophagoides pteronyssinus</name>
    <name type="common">European house dust mite</name>
    <dbReference type="NCBI Taxonomy" id="6956"/>
    <lineage>
        <taxon>Eukaryota</taxon>
        <taxon>Metazoa</taxon>
        <taxon>Ecdysozoa</taxon>
        <taxon>Arthropoda</taxon>
        <taxon>Chelicerata</taxon>
        <taxon>Arachnida</taxon>
        <taxon>Acari</taxon>
        <taxon>Acariformes</taxon>
        <taxon>Sarcoptiformes</taxon>
        <taxon>Astigmata</taxon>
        <taxon>Psoroptidia</taxon>
        <taxon>Analgoidea</taxon>
        <taxon>Pyroglyphidae</taxon>
        <taxon>Dermatophagoidinae</taxon>
        <taxon>Dermatophagoides</taxon>
    </lineage>
</organism>
<dbReference type="RefSeq" id="XP_027197127.1">
    <property type="nucleotide sequence ID" value="XM_027341326.1"/>
</dbReference>
<feature type="compositionally biased region" description="Polar residues" evidence="1">
    <location>
        <begin position="359"/>
        <end position="391"/>
    </location>
</feature>
<dbReference type="GO" id="GO:0005868">
    <property type="term" value="C:cytoplasmic dynein complex"/>
    <property type="evidence" value="ECO:0007669"/>
    <property type="project" value="TreeGrafter"/>
</dbReference>
<feature type="compositionally biased region" description="Low complexity" evidence="1">
    <location>
        <begin position="60"/>
        <end position="88"/>
    </location>
</feature>
<evidence type="ECO:0000313" key="4">
    <source>
        <dbReference type="RefSeq" id="XP_027197127.1"/>
    </source>
</evidence>
<dbReference type="InterPro" id="IPR037177">
    <property type="entry name" value="DLC_sf"/>
</dbReference>
<dbReference type="InParanoid" id="A0A6P6XUN9"/>
<keyword evidence="2" id="KW-0472">Membrane</keyword>
<dbReference type="PANTHER" id="PTHR11886:SF35">
    <property type="entry name" value="DYNEIN LIGHT CHAIN"/>
    <property type="match status" value="1"/>
</dbReference>
<feature type="transmembrane region" description="Helical" evidence="2">
    <location>
        <begin position="493"/>
        <end position="519"/>
    </location>
</feature>
<dbReference type="KEGG" id="dpte:113791534"/>
<feature type="transmembrane region" description="Helical" evidence="2">
    <location>
        <begin position="457"/>
        <end position="478"/>
    </location>
</feature>
<feature type="region of interest" description="Disordered" evidence="1">
    <location>
        <begin position="46"/>
        <end position="103"/>
    </location>
</feature>
<feature type="compositionally biased region" description="Polar residues" evidence="1">
    <location>
        <begin position="631"/>
        <end position="644"/>
    </location>
</feature>
<protein>
    <submittedName>
        <fullName evidence="4">Uncharacterized protein LOC113791534</fullName>
    </submittedName>
</protein>
<gene>
    <name evidence="4" type="primary">LOC113791534</name>
</gene>
<evidence type="ECO:0000313" key="3">
    <source>
        <dbReference type="Proteomes" id="UP000515146"/>
    </source>
</evidence>
<evidence type="ECO:0000256" key="2">
    <source>
        <dbReference type="SAM" id="Phobius"/>
    </source>
</evidence>
<keyword evidence="2" id="KW-1133">Transmembrane helix</keyword>
<dbReference type="Proteomes" id="UP000515146">
    <property type="component" value="Unplaced"/>
</dbReference>
<feature type="region of interest" description="Disordered" evidence="1">
    <location>
        <begin position="682"/>
        <end position="708"/>
    </location>
</feature>
<feature type="compositionally biased region" description="Basic and acidic residues" evidence="1">
    <location>
        <begin position="250"/>
        <end position="267"/>
    </location>
</feature>
<dbReference type="SUPFAM" id="SSF54648">
    <property type="entry name" value="DLC"/>
    <property type="match status" value="1"/>
</dbReference>
<feature type="region of interest" description="Disordered" evidence="1">
    <location>
        <begin position="244"/>
        <end position="267"/>
    </location>
</feature>
<reference evidence="4" key="1">
    <citation type="submission" date="2025-08" db="UniProtKB">
        <authorList>
            <consortium name="RefSeq"/>
        </authorList>
    </citation>
    <scope>IDENTIFICATION</scope>
    <source>
        <strain evidence="4">Airmid</strain>
    </source>
</reference>
<evidence type="ECO:0000256" key="1">
    <source>
        <dbReference type="SAM" id="MobiDB-lite"/>
    </source>
</evidence>
<feature type="compositionally biased region" description="Gly residues" evidence="1">
    <location>
        <begin position="48"/>
        <end position="59"/>
    </location>
</feature>
<feature type="region of interest" description="Disordered" evidence="1">
    <location>
        <begin position="629"/>
        <end position="649"/>
    </location>
</feature>
<dbReference type="FunFam" id="3.30.740.10:FF:000006">
    <property type="entry name" value="Dynein light chain"/>
    <property type="match status" value="1"/>
</dbReference>
<dbReference type="SMART" id="SM01375">
    <property type="entry name" value="Dynein_light"/>
    <property type="match status" value="1"/>
</dbReference>
<dbReference type="InterPro" id="IPR001372">
    <property type="entry name" value="Dynein_light_chain_typ-1/2"/>
</dbReference>
<sequence length="796" mass="89373">MNMDRNSYPYLNYLFSNNKSTGSGSTPYHSFVSYYCPTSMPNPLNNNSGGGGAGGGAGNGNHNLLHHQQNNSTNCPSNTSSPSSMNRRSTSKNPHGSNYHRPSLSYRRPIYSIANPNYSPYRSGLQPPPPLQSSNSHLKLYPAHNYPRYYSTSYPYCLSSLSSSSLPLQSSFHAFNSSVKLQQLGNRLQSWKTASIGISFLVLLLLICKLHDVDREINYLHYISNEWLSQQAVNHQLLSSSSSAAVIDAEPSKRRMDSRPLDGHHDNDDGYNNNLYSLILNTTKTAKNTTIITTNTKDNYSNEIFDEEKSLDQEKDLFNDLSSFTNYRLRPISSPIIAKRKSQPLENNQKLASRHHQPTNKPKSSTSIVDDGSSTNLHHNQQLKTQPITNHKQNRLSPVKNIIIHHDDHKNNVDEPQEFAASNHDVIELANIISIITYLKEDVDVLMSELMASRTTLLLSLVFVLVYILSWCWMAYAIRATNTPQDISLKTVLLLAIFAAVDIAASAGFVMVRIIMYLMRDHYFPRDMRIPIHSLEYNQLPAHVALRLASMKSSTGVIDIFVSVIVTFLTSLRVYSVICAVSFYRRARKELLSVKNFEYMIERPSTSRFPSMIGNSSAHYHRGSMMAAAPVSNSKSSPTNSNGINGKLDSGDLGQSGYLPKIRLLSAHKDLERRFSINNGRNVNHHDVNVINSSSDNNSTDVSSADDDPSLELKIQAADMPTSIQKSAMQSTIHALRTYTTEKHIAESIKQNFDQLYEPTWHCIVGRNWGSCVTHTKSNYIRMLYKDLTILLYKSS</sequence>
<dbReference type="PANTHER" id="PTHR11886">
    <property type="entry name" value="DYNEIN LIGHT CHAIN"/>
    <property type="match status" value="1"/>
</dbReference>
<dbReference type="OrthoDB" id="10033309at2759"/>
<feature type="region of interest" description="Disordered" evidence="1">
    <location>
        <begin position="338"/>
        <end position="391"/>
    </location>
</feature>
<accession>A0A6P6XUN9</accession>